<protein>
    <submittedName>
        <fullName evidence="2">Uncharacterized protein</fullName>
    </submittedName>
</protein>
<dbReference type="AlphaFoldDB" id="A0A6C0D780"/>
<feature type="region of interest" description="Disordered" evidence="1">
    <location>
        <begin position="686"/>
        <end position="725"/>
    </location>
</feature>
<accession>A0A6C0D780</accession>
<evidence type="ECO:0000313" key="2">
    <source>
        <dbReference type="EMBL" id="QHT11555.1"/>
    </source>
</evidence>
<reference evidence="2" key="1">
    <citation type="journal article" date="2020" name="Nature">
        <title>Giant virus diversity and host interactions through global metagenomics.</title>
        <authorList>
            <person name="Schulz F."/>
            <person name="Roux S."/>
            <person name="Paez-Espino D."/>
            <person name="Jungbluth S."/>
            <person name="Walsh D.A."/>
            <person name="Denef V.J."/>
            <person name="McMahon K.D."/>
            <person name="Konstantinidis K.T."/>
            <person name="Eloe-Fadrosh E.A."/>
            <person name="Kyrpides N.C."/>
            <person name="Woyke T."/>
        </authorList>
    </citation>
    <scope>NUCLEOTIDE SEQUENCE</scope>
    <source>
        <strain evidence="2">GVMAG-M-3300023174-116</strain>
    </source>
</reference>
<feature type="compositionally biased region" description="Basic residues" evidence="1">
    <location>
        <begin position="716"/>
        <end position="725"/>
    </location>
</feature>
<sequence>MSGTSRKVYKINIKLTNNDENEEKEFAINNISQILLQNFAENKELPYRLSENDHIYMLKDNYYIDNEILKSIRGSKGEKNKYEFKNFASSKPEQIGNEFYKPILRYYDNTTKIEVLTQILKFALEAIDYSKKFADKPSEEEQQEKEDKKNLLERKQSELTKSQKYKPPTSDEIINENINDLFDDILKILVEKNVMSYLKTVYENTNDKSETMLKFRNNLTNIMLKINSGPETNINLNKLETYRYFLDDKNIDTIFETIQNNIALASKSSQQGSYAYYNRPNLLNTPEMFKQILKENIKYVYPDKTNIETLAESEEQDILLFHNILYILKKIYLLDTTIISVKINEKNKIITKKFFIKNLKLEETNPFKLDKIKGESVKFYNAFINFKCDIKYINENPLLKINYIIDDTEILDKTNHLKVIEFEPKNFNKNQEFNKYSSTYIYDTFDYKPNESKINRILNTIKMQKIIKTKEELFYNDIALNEFNDLLDIKFGTGDKIQEEKIGPNIVYFLKNILKLYNGKEITHANSSYFVYDTLITNDISSNINSTNTSNPILNFYSISENKTIKYNNFKAEKILKNFSKRLEVLQLIDKTPINYKNDKFDVYKVSSRDFRITRNSYYIFILFICYKADEKGNKPSLQKRLIGEVCLNRAKILDKAFYNSIYSKFNISETYLYNKLINLQKSKQAKTAKNKDIPPNPTLDAQPPLDAKISGGNKNHTRKKIRRG</sequence>
<dbReference type="EMBL" id="MN739535">
    <property type="protein sequence ID" value="QHT11555.1"/>
    <property type="molecule type" value="Genomic_DNA"/>
</dbReference>
<name>A0A6C0D780_9ZZZZ</name>
<feature type="region of interest" description="Disordered" evidence="1">
    <location>
        <begin position="135"/>
        <end position="170"/>
    </location>
</feature>
<feature type="compositionally biased region" description="Basic and acidic residues" evidence="1">
    <location>
        <begin position="135"/>
        <end position="158"/>
    </location>
</feature>
<organism evidence="2">
    <name type="scientific">viral metagenome</name>
    <dbReference type="NCBI Taxonomy" id="1070528"/>
    <lineage>
        <taxon>unclassified sequences</taxon>
        <taxon>metagenomes</taxon>
        <taxon>organismal metagenomes</taxon>
    </lineage>
</organism>
<proteinExistence type="predicted"/>
<evidence type="ECO:0000256" key="1">
    <source>
        <dbReference type="SAM" id="MobiDB-lite"/>
    </source>
</evidence>